<dbReference type="KEGG" id="caua:113044075"/>
<evidence type="ECO:0000313" key="2">
    <source>
        <dbReference type="Proteomes" id="UP000515129"/>
    </source>
</evidence>
<proteinExistence type="predicted"/>
<feature type="transmembrane region" description="Helical" evidence="1">
    <location>
        <begin position="204"/>
        <end position="226"/>
    </location>
</feature>
<reference evidence="3" key="1">
    <citation type="submission" date="2025-08" db="UniProtKB">
        <authorList>
            <consortium name="RefSeq"/>
        </authorList>
    </citation>
    <scope>IDENTIFICATION</scope>
    <source>
        <strain evidence="3">Wakin</strain>
        <tissue evidence="3">Muscle</tissue>
    </source>
</reference>
<gene>
    <name evidence="3" type="primary">LOC113044075</name>
</gene>
<accession>A0A6P6JIJ7</accession>
<organism evidence="2 3">
    <name type="scientific">Carassius auratus</name>
    <name type="common">Goldfish</name>
    <dbReference type="NCBI Taxonomy" id="7957"/>
    <lineage>
        <taxon>Eukaryota</taxon>
        <taxon>Metazoa</taxon>
        <taxon>Chordata</taxon>
        <taxon>Craniata</taxon>
        <taxon>Vertebrata</taxon>
        <taxon>Euteleostomi</taxon>
        <taxon>Actinopterygii</taxon>
        <taxon>Neopterygii</taxon>
        <taxon>Teleostei</taxon>
        <taxon>Ostariophysi</taxon>
        <taxon>Cypriniformes</taxon>
        <taxon>Cyprinidae</taxon>
        <taxon>Cyprininae</taxon>
        <taxon>Carassius</taxon>
    </lineage>
</organism>
<dbReference type="PANTHER" id="PTHR38706">
    <property type="entry name" value="SI:CH211-198C19.1-RELATED"/>
    <property type="match status" value="1"/>
</dbReference>
<evidence type="ECO:0000313" key="3">
    <source>
        <dbReference type="RefSeq" id="XP_026059460.1"/>
    </source>
</evidence>
<keyword evidence="2" id="KW-1185">Reference proteome</keyword>
<name>A0A6P6JIJ7_CARAU</name>
<dbReference type="Proteomes" id="UP000515129">
    <property type="component" value="Chromosome 26"/>
</dbReference>
<dbReference type="PANTHER" id="PTHR38706:SF2">
    <property type="match status" value="1"/>
</dbReference>
<dbReference type="RefSeq" id="XP_026059460.1">
    <property type="nucleotide sequence ID" value="XM_026203675.1"/>
</dbReference>
<keyword evidence="1" id="KW-0472">Membrane</keyword>
<protein>
    <submittedName>
        <fullName evidence="3">Uncharacterized protein LOC113044075</fullName>
    </submittedName>
</protein>
<sequence length="231" mass="27110">MVRTLYNLSDLRETRFGQPSPRHGLSLLWWFAHNCVQIDSNSRMTALYNPEYGAFGFDLFYNRERLLPYSNRPYYEVGNLNNPGSLPHYVTKKYTGYSDDSNKDRIIVSFNSRWNRFEKIYVTQHSDEVHFDQNHTYRISPKLLEDIQELNLKKFLRKTINNSYQISYQMHCTPCPSPAPSVKTESNQRQGSKSVKGVCAESCEVLFCIIIIIIIIIFLFMLFISFSKMKI</sequence>
<keyword evidence="1" id="KW-1133">Transmembrane helix</keyword>
<dbReference type="AlphaFoldDB" id="A0A6P6JIJ7"/>
<dbReference type="GeneID" id="113044075"/>
<evidence type="ECO:0000256" key="1">
    <source>
        <dbReference type="SAM" id="Phobius"/>
    </source>
</evidence>
<keyword evidence="1" id="KW-0812">Transmembrane</keyword>
<dbReference type="OrthoDB" id="8961033at2759"/>